<evidence type="ECO:0008006" key="6">
    <source>
        <dbReference type="Google" id="ProtNLM"/>
    </source>
</evidence>
<dbReference type="InterPro" id="IPR029058">
    <property type="entry name" value="AB_hydrolase_fold"/>
</dbReference>
<dbReference type="Pfam" id="PF03403">
    <property type="entry name" value="PAF-AH_p_II"/>
    <property type="match status" value="2"/>
</dbReference>
<keyword evidence="3" id="KW-0443">Lipid metabolism</keyword>
<organism evidence="4 5">
    <name type="scientific">Nocardia cyriacigeorgica</name>
    <dbReference type="NCBI Taxonomy" id="135487"/>
    <lineage>
        <taxon>Bacteria</taxon>
        <taxon>Bacillati</taxon>
        <taxon>Actinomycetota</taxon>
        <taxon>Actinomycetes</taxon>
        <taxon>Mycobacteriales</taxon>
        <taxon>Nocardiaceae</taxon>
        <taxon>Nocardia</taxon>
    </lineage>
</organism>
<dbReference type="Gene3D" id="3.40.50.1820">
    <property type="entry name" value="alpha/beta hydrolase"/>
    <property type="match status" value="1"/>
</dbReference>
<evidence type="ECO:0000256" key="3">
    <source>
        <dbReference type="ARBA" id="ARBA00023098"/>
    </source>
</evidence>
<evidence type="ECO:0000256" key="2">
    <source>
        <dbReference type="ARBA" id="ARBA00022963"/>
    </source>
</evidence>
<comment type="caution">
    <text evidence="4">The sequence shown here is derived from an EMBL/GenBank/DDBJ whole genome shotgun (WGS) entry which is preliminary data.</text>
</comment>
<dbReference type="AlphaFoldDB" id="A0A5R8NBA9"/>
<dbReference type="PANTHER" id="PTHR10272:SF0">
    <property type="entry name" value="PLATELET-ACTIVATING FACTOR ACETYLHYDROLASE"/>
    <property type="match status" value="1"/>
</dbReference>
<protein>
    <recommendedName>
        <fullName evidence="6">Alpha/beta fold hydrolase</fullName>
    </recommendedName>
</protein>
<reference evidence="4 5" key="1">
    <citation type="submission" date="2019-05" db="EMBL/GenBank/DDBJ databases">
        <title>Genomes sequences of two Nocardia cyriacigeorgica environmental isolates, type strains Nocardia asteroides ATCC 19247 and Nocardia cyriacigeorgica DSM 44484.</title>
        <authorList>
            <person name="Vautrin F."/>
            <person name="Bergeron E."/>
            <person name="Dubost A."/>
            <person name="Abrouk D."/>
            <person name="Rodriguez Nava V."/>
            <person name="Pujic P."/>
        </authorList>
    </citation>
    <scope>NUCLEOTIDE SEQUENCE [LARGE SCALE GENOMIC DNA]</scope>
    <source>
        <strain evidence="4 5">EML 446</strain>
    </source>
</reference>
<name>A0A5R8NBA9_9NOCA</name>
<keyword evidence="1" id="KW-0378">Hydrolase</keyword>
<accession>A0A5R8NBA9</accession>
<dbReference type="EMBL" id="VBUT01000014">
    <property type="protein sequence ID" value="TLF72948.1"/>
    <property type="molecule type" value="Genomic_DNA"/>
</dbReference>
<evidence type="ECO:0000313" key="4">
    <source>
        <dbReference type="EMBL" id="TLF72948.1"/>
    </source>
</evidence>
<dbReference type="GO" id="GO:0003847">
    <property type="term" value="F:1-alkyl-2-acetylglycerophosphocholine esterase activity"/>
    <property type="evidence" value="ECO:0007669"/>
    <property type="project" value="TreeGrafter"/>
</dbReference>
<evidence type="ECO:0000313" key="5">
    <source>
        <dbReference type="Proteomes" id="UP000306378"/>
    </source>
</evidence>
<keyword evidence="2" id="KW-0442">Lipid degradation</keyword>
<dbReference type="GO" id="GO:0016042">
    <property type="term" value="P:lipid catabolic process"/>
    <property type="evidence" value="ECO:0007669"/>
    <property type="project" value="UniProtKB-KW"/>
</dbReference>
<gene>
    <name evidence="4" type="ORF">FEK34_28420</name>
</gene>
<proteinExistence type="predicted"/>
<dbReference type="PANTHER" id="PTHR10272">
    <property type="entry name" value="PLATELET-ACTIVATING FACTOR ACETYLHYDROLASE"/>
    <property type="match status" value="1"/>
</dbReference>
<dbReference type="Proteomes" id="UP000306378">
    <property type="component" value="Unassembled WGS sequence"/>
</dbReference>
<dbReference type="SUPFAM" id="SSF53474">
    <property type="entry name" value="alpha/beta-Hydrolases"/>
    <property type="match status" value="1"/>
</dbReference>
<sequence>MIARLISAALASLALLSTGIGWMAGPARADSLIPAPTGPHLVGRVDTVLDRDGRPIPVSIWYPTTATGTAPYIPASTAVVRAQLAAEAALWLRTPAAAPAMTTATLPVAEGGPLAGDRLPVVLWSPGMGTPRWLVSGLLMDLASRGYVVVAIDHTGESPAVEIRGQVRTGIPPTSGDPAYMRAQLDTRVADARHVLDQLDTLPVVGGHLDHGRIAMAGHSYGGQTAVSAASADGRVRTAIVLDGSAAWDGVGPAPDVDRPVLLLANGMMVHASWLGTDAVIGTLESAGHYTPTDLPMFGGTPEFCGTIDAALGSRLTREVVAAWLEGAPMPEDSALRWRR</sequence>
<evidence type="ECO:0000256" key="1">
    <source>
        <dbReference type="ARBA" id="ARBA00022801"/>
    </source>
</evidence>